<gene>
    <name evidence="1" type="ORF">FBY41_0006</name>
</gene>
<dbReference type="RefSeq" id="WP_141841410.1">
    <property type="nucleotide sequence ID" value="NZ_VFPM01000001.1"/>
</dbReference>
<organism evidence="1 2">
    <name type="scientific">Humibacillus xanthopallidus</name>
    <dbReference type="NCBI Taxonomy" id="412689"/>
    <lineage>
        <taxon>Bacteria</taxon>
        <taxon>Bacillati</taxon>
        <taxon>Actinomycetota</taxon>
        <taxon>Actinomycetes</taxon>
        <taxon>Micrococcales</taxon>
        <taxon>Intrasporangiaceae</taxon>
        <taxon>Humibacillus</taxon>
    </lineage>
</organism>
<accession>A0A543HZ94</accession>
<evidence type="ECO:0000313" key="2">
    <source>
        <dbReference type="Proteomes" id="UP000316747"/>
    </source>
</evidence>
<dbReference type="Proteomes" id="UP000316747">
    <property type="component" value="Unassembled WGS sequence"/>
</dbReference>
<protein>
    <submittedName>
        <fullName evidence="1">Uncharacterized protein</fullName>
    </submittedName>
</protein>
<keyword evidence="2" id="KW-1185">Reference proteome</keyword>
<dbReference type="EMBL" id="VFPM01000001">
    <property type="protein sequence ID" value="TQM63666.1"/>
    <property type="molecule type" value="Genomic_DNA"/>
</dbReference>
<dbReference type="AlphaFoldDB" id="A0A543HZ94"/>
<proteinExistence type="predicted"/>
<comment type="caution">
    <text evidence="1">The sequence shown here is derived from an EMBL/GenBank/DDBJ whole genome shotgun (WGS) entry which is preliminary data.</text>
</comment>
<reference evidence="1 2" key="1">
    <citation type="submission" date="2019-06" db="EMBL/GenBank/DDBJ databases">
        <title>Genome sequencing of plant associated microbes to promote plant fitness in Sorghum bicolor and Oryza sativa.</title>
        <authorList>
            <person name="Coleman-Derr D."/>
        </authorList>
    </citation>
    <scope>NUCLEOTIDE SEQUENCE [LARGE SCALE GENOMIC DNA]</scope>
    <source>
        <strain evidence="1 2">KV-663</strain>
    </source>
</reference>
<evidence type="ECO:0000313" key="1">
    <source>
        <dbReference type="EMBL" id="TQM63666.1"/>
    </source>
</evidence>
<name>A0A543HZ94_9MICO</name>
<sequence>MVTPTEPQPLPPASPGYLALVATPSRRLTKVMRRGGTPDFDALSGWEWRGTNLPATSRVLGIRRFIKGFHTRDGRAEGYNVSVVGSDLTTPWTERAQRDGRREWARFTVTPVDAAATDNRYLNALLLDYGAVQTPEPGVAGRLRDYLVHVSPGSDDLLLGHAFLAVANLRVPVGWFALERLQQIPRA</sequence>
<dbReference type="OrthoDB" id="4859398at2"/>